<evidence type="ECO:0000259" key="5">
    <source>
        <dbReference type="PROSITE" id="PS50977"/>
    </source>
</evidence>
<evidence type="ECO:0000313" key="6">
    <source>
        <dbReference type="EMBL" id="MBS2550791.1"/>
    </source>
</evidence>
<dbReference type="InterPro" id="IPR025996">
    <property type="entry name" value="MT1864/Rv1816-like_C"/>
</dbReference>
<gene>
    <name evidence="6" type="ORF">KGQ19_28355</name>
</gene>
<dbReference type="Pfam" id="PF13305">
    <property type="entry name" value="TetR_C_33"/>
    <property type="match status" value="1"/>
</dbReference>
<dbReference type="Proteomes" id="UP000730482">
    <property type="component" value="Unassembled WGS sequence"/>
</dbReference>
<reference evidence="6 7" key="1">
    <citation type="submission" date="2020-02" db="EMBL/GenBank/DDBJ databases">
        <title>Acidophilic actinobacteria isolated from forest soil.</title>
        <authorList>
            <person name="Golinska P."/>
        </authorList>
    </citation>
    <scope>NUCLEOTIDE SEQUENCE [LARGE SCALE GENOMIC DNA]</scope>
    <source>
        <strain evidence="6 7">NL8</strain>
    </source>
</reference>
<keyword evidence="2 4" id="KW-0238">DNA-binding</keyword>
<dbReference type="InterPro" id="IPR050109">
    <property type="entry name" value="HTH-type_TetR-like_transc_reg"/>
</dbReference>
<dbReference type="InterPro" id="IPR009057">
    <property type="entry name" value="Homeodomain-like_sf"/>
</dbReference>
<evidence type="ECO:0000313" key="7">
    <source>
        <dbReference type="Proteomes" id="UP000730482"/>
    </source>
</evidence>
<protein>
    <submittedName>
        <fullName evidence="6">TetR/AcrR family transcriptional regulator</fullName>
    </submittedName>
</protein>
<evidence type="ECO:0000256" key="4">
    <source>
        <dbReference type="PROSITE-ProRule" id="PRU00335"/>
    </source>
</evidence>
<accession>A0ABS5KXK4</accession>
<dbReference type="PRINTS" id="PR00455">
    <property type="entry name" value="HTHTETR"/>
</dbReference>
<name>A0ABS5KXK4_9ACTN</name>
<proteinExistence type="predicted"/>
<dbReference type="InterPro" id="IPR001647">
    <property type="entry name" value="HTH_TetR"/>
</dbReference>
<dbReference type="SUPFAM" id="SSF48498">
    <property type="entry name" value="Tetracyclin repressor-like, C-terminal domain"/>
    <property type="match status" value="1"/>
</dbReference>
<keyword evidence="3" id="KW-0804">Transcription</keyword>
<sequence length="222" mass="23547">MVDVSPRPAQPDIRRALIDAAATILAESGPDGLSTRQLAREVGVSTSAVYTYFGGMDDLVRAMAYEGFARLNSALTASAGSADPVADVVRLGRIYRENALRHRHLYAVMFGGSALAGFSLTDEDRAHGLYTLDLLVKAVERCVRAGRFRDGDATLVAHELWMSIHGIVTLEIGGYLFQPYDADTCFDAQVCTLLVGSGDDLDLARASIALAGAGPAAEEPAA</sequence>
<dbReference type="Gene3D" id="1.10.357.10">
    <property type="entry name" value="Tetracycline Repressor, domain 2"/>
    <property type="match status" value="1"/>
</dbReference>
<evidence type="ECO:0000256" key="3">
    <source>
        <dbReference type="ARBA" id="ARBA00023163"/>
    </source>
</evidence>
<organism evidence="6 7">
    <name type="scientific">Catenulispora pinistramenti</name>
    <dbReference type="NCBI Taxonomy" id="2705254"/>
    <lineage>
        <taxon>Bacteria</taxon>
        <taxon>Bacillati</taxon>
        <taxon>Actinomycetota</taxon>
        <taxon>Actinomycetes</taxon>
        <taxon>Catenulisporales</taxon>
        <taxon>Catenulisporaceae</taxon>
        <taxon>Catenulispora</taxon>
    </lineage>
</organism>
<dbReference type="SUPFAM" id="SSF46689">
    <property type="entry name" value="Homeodomain-like"/>
    <property type="match status" value="1"/>
</dbReference>
<comment type="caution">
    <text evidence="6">The sequence shown here is derived from an EMBL/GenBank/DDBJ whole genome shotgun (WGS) entry which is preliminary data.</text>
</comment>
<dbReference type="PANTHER" id="PTHR30055:SF209">
    <property type="entry name" value="POSSIBLE TRANSCRIPTIONAL REGULATORY PROTEIN (PROBABLY TETR-FAMILY)"/>
    <property type="match status" value="1"/>
</dbReference>
<keyword evidence="1" id="KW-0805">Transcription regulation</keyword>
<feature type="domain" description="HTH tetR-type" evidence="5">
    <location>
        <begin position="11"/>
        <end position="71"/>
    </location>
</feature>
<keyword evidence="7" id="KW-1185">Reference proteome</keyword>
<dbReference type="InterPro" id="IPR036271">
    <property type="entry name" value="Tet_transcr_reg_TetR-rel_C_sf"/>
</dbReference>
<dbReference type="PROSITE" id="PS50977">
    <property type="entry name" value="HTH_TETR_2"/>
    <property type="match status" value="1"/>
</dbReference>
<evidence type="ECO:0000256" key="1">
    <source>
        <dbReference type="ARBA" id="ARBA00023015"/>
    </source>
</evidence>
<dbReference type="PANTHER" id="PTHR30055">
    <property type="entry name" value="HTH-TYPE TRANSCRIPTIONAL REGULATOR RUTR"/>
    <property type="match status" value="1"/>
</dbReference>
<dbReference type="EMBL" id="JAAFYZ010000115">
    <property type="protein sequence ID" value="MBS2550791.1"/>
    <property type="molecule type" value="Genomic_DNA"/>
</dbReference>
<evidence type="ECO:0000256" key="2">
    <source>
        <dbReference type="ARBA" id="ARBA00023125"/>
    </source>
</evidence>
<dbReference type="Pfam" id="PF00440">
    <property type="entry name" value="TetR_N"/>
    <property type="match status" value="1"/>
</dbReference>
<feature type="DNA-binding region" description="H-T-H motif" evidence="4">
    <location>
        <begin position="34"/>
        <end position="53"/>
    </location>
</feature>